<dbReference type="InterPro" id="IPR014710">
    <property type="entry name" value="RmlC-like_jellyroll"/>
</dbReference>
<dbReference type="Gene3D" id="2.60.120.10">
    <property type="entry name" value="Jelly Rolls"/>
    <property type="match status" value="1"/>
</dbReference>
<dbReference type="SUPFAM" id="SSF51182">
    <property type="entry name" value="RmlC-like cupins"/>
    <property type="match status" value="1"/>
</dbReference>
<proteinExistence type="predicted"/>
<dbReference type="InterPro" id="IPR053146">
    <property type="entry name" value="QDO-like"/>
</dbReference>
<organism evidence="2 3">
    <name type="scientific">Streptomyces spectabilis</name>
    <dbReference type="NCBI Taxonomy" id="68270"/>
    <lineage>
        <taxon>Bacteria</taxon>
        <taxon>Bacillati</taxon>
        <taxon>Actinomycetota</taxon>
        <taxon>Actinomycetes</taxon>
        <taxon>Kitasatosporales</taxon>
        <taxon>Streptomycetaceae</taxon>
        <taxon>Streptomyces</taxon>
    </lineage>
</organism>
<dbReference type="InterPro" id="IPR013096">
    <property type="entry name" value="Cupin_2"/>
</dbReference>
<feature type="domain" description="Cupin type-2" evidence="1">
    <location>
        <begin position="47"/>
        <end position="113"/>
    </location>
</feature>
<evidence type="ECO:0000313" key="3">
    <source>
        <dbReference type="Proteomes" id="UP000316806"/>
    </source>
</evidence>
<sequence>MTDRKRSAEALVVRPGTAERVPLPHGGGFELLADAAATGGSLGVNRLTLADGADGARPHLHALSTELFYVLDGALDLYLDGAFEAVGRGGLVVVPPGMPHAFGAAAGAGADLLAVLTPGVDRFDYFRSLGRIQHGLDSFDSLLPEQDRYDVHFLDASDWRSARAAAAARAAGGVQRAKGRRMP</sequence>
<dbReference type="RefSeq" id="WP_144002102.1">
    <property type="nucleotide sequence ID" value="NZ_CP040916.1"/>
</dbReference>
<dbReference type="Proteomes" id="UP000316806">
    <property type="component" value="Chromosome"/>
</dbReference>
<gene>
    <name evidence="2" type="ORF">FH965_06690</name>
</gene>
<accession>A0A516R3R5</accession>
<dbReference type="PANTHER" id="PTHR36440">
    <property type="entry name" value="PUTATIVE (AFU_ORTHOLOGUE AFUA_8G07350)-RELATED"/>
    <property type="match status" value="1"/>
</dbReference>
<dbReference type="AlphaFoldDB" id="A0A516R3R5"/>
<protein>
    <submittedName>
        <fullName evidence="2">Cupin domain-containing protein</fullName>
    </submittedName>
</protein>
<dbReference type="Pfam" id="PF07883">
    <property type="entry name" value="Cupin_2"/>
    <property type="match status" value="1"/>
</dbReference>
<dbReference type="InterPro" id="IPR011051">
    <property type="entry name" value="RmlC_Cupin_sf"/>
</dbReference>
<dbReference type="EMBL" id="CP040916">
    <property type="protein sequence ID" value="QDQ10286.1"/>
    <property type="molecule type" value="Genomic_DNA"/>
</dbReference>
<evidence type="ECO:0000313" key="2">
    <source>
        <dbReference type="EMBL" id="QDQ10286.1"/>
    </source>
</evidence>
<dbReference type="PANTHER" id="PTHR36440:SF1">
    <property type="entry name" value="PUTATIVE (AFU_ORTHOLOGUE AFUA_8G07350)-RELATED"/>
    <property type="match status" value="1"/>
</dbReference>
<evidence type="ECO:0000259" key="1">
    <source>
        <dbReference type="Pfam" id="PF07883"/>
    </source>
</evidence>
<reference evidence="2 3" key="1">
    <citation type="journal article" date="2019" name="J. Ind. Microbiol. Biotechnol.">
        <title>The complete genomic sequence of Streptomyces spectabilis NRRL-2792 and identification of secondary metabolite biosynthetic gene clusters.</title>
        <authorList>
            <person name="Sinha A."/>
            <person name="Phillips-Salemka S."/>
            <person name="Niraula T.A."/>
            <person name="Short K.A."/>
            <person name="Niraula N.P."/>
        </authorList>
    </citation>
    <scope>NUCLEOTIDE SEQUENCE [LARGE SCALE GENOMIC DNA]</scope>
    <source>
        <strain evidence="2 3">NRRL 2792</strain>
    </source>
</reference>
<name>A0A516R3R5_STRST</name>